<dbReference type="EMBL" id="QQAY01000007">
    <property type="protein sequence ID" value="RDI41622.1"/>
    <property type="molecule type" value="Genomic_DNA"/>
</dbReference>
<sequence>MPASEGELNYASLLYYLLYEEELPKREYRKQDIRYIIELLMHKQKSQEDFLQSDVIH</sequence>
<comment type="caution">
    <text evidence="1">The sequence shown here is derived from an EMBL/GenBank/DDBJ whole genome shotgun (WGS) entry which is preliminary data.</text>
</comment>
<organism evidence="1 2">
    <name type="scientific">Falsibacillus pallidus</name>
    <dbReference type="NCBI Taxonomy" id="493781"/>
    <lineage>
        <taxon>Bacteria</taxon>
        <taxon>Bacillati</taxon>
        <taxon>Bacillota</taxon>
        <taxon>Bacilli</taxon>
        <taxon>Bacillales</taxon>
        <taxon>Bacillaceae</taxon>
        <taxon>Falsibacillus</taxon>
    </lineage>
</organism>
<protein>
    <submittedName>
        <fullName evidence="1">Uncharacterized protein</fullName>
    </submittedName>
</protein>
<dbReference type="AlphaFoldDB" id="A0A370GCR1"/>
<reference evidence="1 2" key="1">
    <citation type="submission" date="2018-07" db="EMBL/GenBank/DDBJ databases">
        <title>Genomic Encyclopedia of Type Strains, Phase IV (KMG-IV): sequencing the most valuable type-strain genomes for metagenomic binning, comparative biology and taxonomic classification.</title>
        <authorList>
            <person name="Goeker M."/>
        </authorList>
    </citation>
    <scope>NUCLEOTIDE SEQUENCE [LARGE SCALE GENOMIC DNA]</scope>
    <source>
        <strain evidence="1 2">DSM 25281</strain>
    </source>
</reference>
<evidence type="ECO:0000313" key="1">
    <source>
        <dbReference type="EMBL" id="RDI41622.1"/>
    </source>
</evidence>
<proteinExistence type="predicted"/>
<evidence type="ECO:0000313" key="2">
    <source>
        <dbReference type="Proteomes" id="UP000255326"/>
    </source>
</evidence>
<gene>
    <name evidence="1" type="ORF">DFR59_10775</name>
</gene>
<dbReference type="Proteomes" id="UP000255326">
    <property type="component" value="Unassembled WGS sequence"/>
</dbReference>
<name>A0A370GCR1_9BACI</name>
<keyword evidence="2" id="KW-1185">Reference proteome</keyword>
<accession>A0A370GCR1</accession>